<organism evidence="1">
    <name type="scientific">Planktothricoides raciborskii GIHE-MW2</name>
    <dbReference type="NCBI Taxonomy" id="2792601"/>
    <lineage>
        <taxon>Bacteria</taxon>
        <taxon>Bacillati</taxon>
        <taxon>Cyanobacteriota</taxon>
        <taxon>Cyanophyceae</taxon>
        <taxon>Oscillatoriophycideae</taxon>
        <taxon>Oscillatoriales</taxon>
        <taxon>Oscillatoriaceae</taxon>
        <taxon>Planktothricoides</taxon>
    </lineage>
</organism>
<gene>
    <name evidence="1" type="ORF">ABWT76_003927</name>
</gene>
<protein>
    <submittedName>
        <fullName evidence="1">Uncharacterized protein</fullName>
    </submittedName>
</protein>
<evidence type="ECO:0000313" key="1">
    <source>
        <dbReference type="EMBL" id="XCM35266.1"/>
    </source>
</evidence>
<dbReference type="AlphaFoldDB" id="A0AAU8J802"/>
<name>A0AAU8J802_9CYAN</name>
<dbReference type="RefSeq" id="WP_354634837.1">
    <property type="nucleotide sequence ID" value="NZ_CP159837.1"/>
</dbReference>
<accession>A0AAU8J802</accession>
<reference evidence="1" key="1">
    <citation type="submission" date="2024-07" db="EMBL/GenBank/DDBJ databases">
        <authorList>
            <person name="Kim Y.J."/>
            <person name="Jeong J.Y."/>
        </authorList>
    </citation>
    <scope>NUCLEOTIDE SEQUENCE</scope>
    <source>
        <strain evidence="1">GIHE-MW2</strain>
    </source>
</reference>
<proteinExistence type="predicted"/>
<dbReference type="EMBL" id="CP159837">
    <property type="protein sequence ID" value="XCM35266.1"/>
    <property type="molecule type" value="Genomic_DNA"/>
</dbReference>
<sequence length="110" mass="12601">MENKIAIPSGTLRERLLPQKRAHRNRVSFCAVTVNCYFRNRNPVSFSGQRNGYTETGFLFVLSQLTVISTTETRFLFRGKETGTQKPGFFCAATVNCYFHNRNPVSLMQE</sequence>